<keyword evidence="3" id="KW-0813">Transport</keyword>
<keyword evidence="8" id="KW-1133">Transmembrane helix</keyword>
<comment type="similarity">
    <text evidence="2">Belongs to the UQCR10/QCR9 family.</text>
</comment>
<dbReference type="Gene3D" id="1.20.5.260">
    <property type="entry name" value="Cytochrome b-c1 complex subunit 9"/>
    <property type="match status" value="1"/>
</dbReference>
<keyword evidence="9" id="KW-0496">Mitochondrion</keyword>
<name>A0A0G2GPU4_PHACM</name>
<dbReference type="Proteomes" id="UP000053317">
    <property type="component" value="Unassembled WGS sequence"/>
</dbReference>
<sequence length="94" mass="10819">MRIRLTLFSALFRRNAAYLTSVFIGAFAFEMYVTTDPSHRVAVCGGVIDDSDRALYRTFDTGVNKLWDAHNAGRQWKDIKHKYLQAAEEEDDDE</sequence>
<dbReference type="GO" id="GO:0006122">
    <property type="term" value="P:mitochondrial electron transport, ubiquinol to cytochrome c"/>
    <property type="evidence" value="ECO:0007669"/>
    <property type="project" value="InterPro"/>
</dbReference>
<dbReference type="InterPro" id="IPR008027">
    <property type="entry name" value="QCR9"/>
</dbReference>
<dbReference type="SUPFAM" id="SSF81514">
    <property type="entry name" value="Subunit X (non-heme 7 kDa protein) of cytochrome bc1 complex (Ubiquinol-cytochrome c reductase)"/>
    <property type="match status" value="2"/>
</dbReference>
<evidence type="ECO:0000256" key="3">
    <source>
        <dbReference type="ARBA" id="ARBA00022448"/>
    </source>
</evidence>
<dbReference type="OrthoDB" id="44067at2759"/>
<dbReference type="PANTHER" id="PTHR12980:SF0">
    <property type="entry name" value="CYTOCHROME B-C1 COMPLEX SUBUNIT 9"/>
    <property type="match status" value="1"/>
</dbReference>
<proteinExistence type="inferred from homology"/>
<keyword evidence="6" id="KW-0999">Mitochondrion inner membrane</keyword>
<dbReference type="AlphaFoldDB" id="A0A0G2GPU4"/>
<organism evidence="12 13">
    <name type="scientific">Phaeomoniella chlamydospora</name>
    <name type="common">Phaeoacremonium chlamydosporum</name>
    <dbReference type="NCBI Taxonomy" id="158046"/>
    <lineage>
        <taxon>Eukaryota</taxon>
        <taxon>Fungi</taxon>
        <taxon>Dikarya</taxon>
        <taxon>Ascomycota</taxon>
        <taxon>Pezizomycotina</taxon>
        <taxon>Eurotiomycetes</taxon>
        <taxon>Chaetothyriomycetidae</taxon>
        <taxon>Phaeomoniellales</taxon>
        <taxon>Phaeomoniellaceae</taxon>
        <taxon>Phaeomoniella</taxon>
    </lineage>
</organism>
<keyword evidence="5" id="KW-0812">Transmembrane</keyword>
<dbReference type="GO" id="GO:0045275">
    <property type="term" value="C:respiratory chain complex III"/>
    <property type="evidence" value="ECO:0007669"/>
    <property type="project" value="InterPro"/>
</dbReference>
<keyword evidence="4" id="KW-0679">Respiratory chain</keyword>
<protein>
    <recommendedName>
        <fullName evidence="11">Complex III subunit 9</fullName>
    </recommendedName>
</protein>
<accession>A0A0G2GPU4</accession>
<comment type="subcellular location">
    <subcellularLocation>
        <location evidence="1">Mitochondrion inner membrane</location>
        <topology evidence="1">Single-pass membrane protein</topology>
    </subcellularLocation>
</comment>
<evidence type="ECO:0000256" key="11">
    <source>
        <dbReference type="ARBA" id="ARBA00044247"/>
    </source>
</evidence>
<evidence type="ECO:0000256" key="6">
    <source>
        <dbReference type="ARBA" id="ARBA00022792"/>
    </source>
</evidence>
<evidence type="ECO:0000256" key="1">
    <source>
        <dbReference type="ARBA" id="ARBA00004434"/>
    </source>
</evidence>
<evidence type="ECO:0000256" key="5">
    <source>
        <dbReference type="ARBA" id="ARBA00022692"/>
    </source>
</evidence>
<evidence type="ECO:0000313" key="12">
    <source>
        <dbReference type="EMBL" id="KKY25363.1"/>
    </source>
</evidence>
<reference evidence="12 13" key="2">
    <citation type="submission" date="2015-05" db="EMBL/GenBank/DDBJ databases">
        <authorList>
            <person name="Morales-Cruz A."/>
            <person name="Amrine K.C."/>
            <person name="Cantu D."/>
        </authorList>
    </citation>
    <scope>NUCLEOTIDE SEQUENCE [LARGE SCALE GENOMIC DNA]</scope>
    <source>
        <strain evidence="12">UCRPC4</strain>
    </source>
</reference>
<comment type="caution">
    <text evidence="12">The sequence shown here is derived from an EMBL/GenBank/DDBJ whole genome shotgun (WGS) entry which is preliminary data.</text>
</comment>
<dbReference type="EMBL" id="LCWF01000042">
    <property type="protein sequence ID" value="KKY25363.1"/>
    <property type="molecule type" value="Genomic_DNA"/>
</dbReference>
<dbReference type="InterPro" id="IPR036656">
    <property type="entry name" value="QCR9_sf"/>
</dbReference>
<evidence type="ECO:0000256" key="10">
    <source>
        <dbReference type="ARBA" id="ARBA00023136"/>
    </source>
</evidence>
<dbReference type="Pfam" id="PF05365">
    <property type="entry name" value="UCR_UQCRX_QCR9"/>
    <property type="match status" value="2"/>
</dbReference>
<reference evidence="12 13" key="1">
    <citation type="submission" date="2015-05" db="EMBL/GenBank/DDBJ databases">
        <title>Distinctive expansion of gene families associated with plant cell wall degradation and secondary metabolism in the genomes of grapevine trunk pathogens.</title>
        <authorList>
            <person name="Lawrence D.P."/>
            <person name="Travadon R."/>
            <person name="Rolshausen P.E."/>
            <person name="Baumgartner K."/>
        </authorList>
    </citation>
    <scope>NUCLEOTIDE SEQUENCE [LARGE SCALE GENOMIC DNA]</scope>
    <source>
        <strain evidence="12">UCRPC4</strain>
    </source>
</reference>
<evidence type="ECO:0000256" key="4">
    <source>
        <dbReference type="ARBA" id="ARBA00022660"/>
    </source>
</evidence>
<evidence type="ECO:0000313" key="13">
    <source>
        <dbReference type="Proteomes" id="UP000053317"/>
    </source>
</evidence>
<keyword evidence="13" id="KW-1185">Reference proteome</keyword>
<keyword evidence="10" id="KW-0472">Membrane</keyword>
<evidence type="ECO:0000256" key="8">
    <source>
        <dbReference type="ARBA" id="ARBA00022989"/>
    </source>
</evidence>
<dbReference type="PANTHER" id="PTHR12980">
    <property type="entry name" value="UBIQUINOL-CYTOCHROME C REDUCTASE COMPLEX, SUBUNIT X"/>
    <property type="match status" value="1"/>
</dbReference>
<dbReference type="GO" id="GO:0005743">
    <property type="term" value="C:mitochondrial inner membrane"/>
    <property type="evidence" value="ECO:0007669"/>
    <property type="project" value="UniProtKB-SubCell"/>
</dbReference>
<gene>
    <name evidence="12" type="ORF">UCRPC4_g01841</name>
</gene>
<evidence type="ECO:0000256" key="9">
    <source>
        <dbReference type="ARBA" id="ARBA00023128"/>
    </source>
</evidence>
<evidence type="ECO:0000256" key="2">
    <source>
        <dbReference type="ARBA" id="ARBA00007856"/>
    </source>
</evidence>
<evidence type="ECO:0000256" key="7">
    <source>
        <dbReference type="ARBA" id="ARBA00022982"/>
    </source>
</evidence>
<keyword evidence="7" id="KW-0249">Electron transport</keyword>